<sequence>MEVCSFCTAINHCGWGGSHSDTVLNKNLQQAYVCIFMAKKSPSAAQ</sequence>
<organism evidence="1">
    <name type="scientific">Anguilla anguilla</name>
    <name type="common">European freshwater eel</name>
    <name type="synonym">Muraena anguilla</name>
    <dbReference type="NCBI Taxonomy" id="7936"/>
    <lineage>
        <taxon>Eukaryota</taxon>
        <taxon>Metazoa</taxon>
        <taxon>Chordata</taxon>
        <taxon>Craniata</taxon>
        <taxon>Vertebrata</taxon>
        <taxon>Euteleostomi</taxon>
        <taxon>Actinopterygii</taxon>
        <taxon>Neopterygii</taxon>
        <taxon>Teleostei</taxon>
        <taxon>Anguilliformes</taxon>
        <taxon>Anguillidae</taxon>
        <taxon>Anguilla</taxon>
    </lineage>
</organism>
<accession>A0A0E9WQG6</accession>
<dbReference type="AlphaFoldDB" id="A0A0E9WQG6"/>
<name>A0A0E9WQG6_ANGAN</name>
<reference evidence="1" key="2">
    <citation type="journal article" date="2015" name="Fish Shellfish Immunol.">
        <title>Early steps in the European eel (Anguilla anguilla)-Vibrio vulnificus interaction in the gills: Role of the RtxA13 toxin.</title>
        <authorList>
            <person name="Callol A."/>
            <person name="Pajuelo D."/>
            <person name="Ebbesson L."/>
            <person name="Teles M."/>
            <person name="MacKenzie S."/>
            <person name="Amaro C."/>
        </authorList>
    </citation>
    <scope>NUCLEOTIDE SEQUENCE</scope>
</reference>
<reference evidence="1" key="1">
    <citation type="submission" date="2014-11" db="EMBL/GenBank/DDBJ databases">
        <authorList>
            <person name="Amaro Gonzalez C."/>
        </authorList>
    </citation>
    <scope>NUCLEOTIDE SEQUENCE</scope>
</reference>
<protein>
    <submittedName>
        <fullName evidence="1">Uncharacterized protein</fullName>
    </submittedName>
</protein>
<dbReference type="EMBL" id="GBXM01016051">
    <property type="protein sequence ID" value="JAH92526.1"/>
    <property type="molecule type" value="Transcribed_RNA"/>
</dbReference>
<evidence type="ECO:0000313" key="1">
    <source>
        <dbReference type="EMBL" id="JAH92526.1"/>
    </source>
</evidence>
<proteinExistence type="predicted"/>